<dbReference type="Proteomes" id="UP000677180">
    <property type="component" value="Chromosome"/>
</dbReference>
<dbReference type="AlphaFoldDB" id="A0AB37HR49"/>
<reference evidence="2" key="1">
    <citation type="submission" date="2021-03" db="EMBL/GenBank/DDBJ databases">
        <title>Human Oral Microbial Genomes.</title>
        <authorList>
            <person name="Johnston C.D."/>
            <person name="Chen T."/>
            <person name="Dewhirst F.E."/>
        </authorList>
    </citation>
    <scope>NUCLEOTIDE SEQUENCE</scope>
    <source>
        <strain evidence="2">F0714</strain>
    </source>
</reference>
<sequence>MVPMCSGFLEPEFIAMAHRGGALLTANLGIENTLAAFANSVALGYEYLETDVHATADGHLVAFHDPNLARVTDVEGHIARLPLAAVREVRVGEREPIPTVEELFEAFPEARFNFDLKAPGAVEPLAKIVRRFQAEQRVCVGSFSQRRINRFRKLMPGVTTAVGPVGVAAMAVGNIRTCRPGGPGVFQIPVSHEVAGVRIKLLTKARVKAIHRAGYRVHVWTIDVRDDMHTLIDWGVDGIVTDRPDLLREVLQARGMWASSLGT</sequence>
<organism evidence="2 3">
    <name type="scientific">Arachnia propionica</name>
    <dbReference type="NCBI Taxonomy" id="1750"/>
    <lineage>
        <taxon>Bacteria</taxon>
        <taxon>Bacillati</taxon>
        <taxon>Actinomycetota</taxon>
        <taxon>Actinomycetes</taxon>
        <taxon>Propionibacteriales</taxon>
        <taxon>Propionibacteriaceae</taxon>
        <taxon>Arachnia</taxon>
    </lineage>
</organism>
<dbReference type="CDD" id="cd08561">
    <property type="entry name" value="GDPD_cytoplasmic_ScUgpQ2_like"/>
    <property type="match status" value="1"/>
</dbReference>
<accession>A0AB37HR49</accession>
<dbReference type="GO" id="GO:0008081">
    <property type="term" value="F:phosphoric diester hydrolase activity"/>
    <property type="evidence" value="ECO:0007669"/>
    <property type="project" value="InterPro"/>
</dbReference>
<evidence type="ECO:0000259" key="1">
    <source>
        <dbReference type="PROSITE" id="PS51704"/>
    </source>
</evidence>
<dbReference type="InterPro" id="IPR030395">
    <property type="entry name" value="GP_PDE_dom"/>
</dbReference>
<dbReference type="EMBL" id="CP072385">
    <property type="protein sequence ID" value="QUC09782.1"/>
    <property type="molecule type" value="Genomic_DNA"/>
</dbReference>
<dbReference type="Gene3D" id="3.20.20.190">
    <property type="entry name" value="Phosphatidylinositol (PI) phosphodiesterase"/>
    <property type="match status" value="1"/>
</dbReference>
<evidence type="ECO:0000313" key="3">
    <source>
        <dbReference type="Proteomes" id="UP000677180"/>
    </source>
</evidence>
<dbReference type="SUPFAM" id="SSF51695">
    <property type="entry name" value="PLC-like phosphodiesterases"/>
    <property type="match status" value="1"/>
</dbReference>
<proteinExistence type="predicted"/>
<dbReference type="InterPro" id="IPR017946">
    <property type="entry name" value="PLC-like_Pdiesterase_TIM-brl"/>
</dbReference>
<name>A0AB37HR49_9ACTN</name>
<dbReference type="PANTHER" id="PTHR43805">
    <property type="entry name" value="GLYCEROPHOSPHORYL DIESTER PHOSPHODIESTERASE"/>
    <property type="match status" value="1"/>
</dbReference>
<protein>
    <submittedName>
        <fullName evidence="2">Glycerophosphodiester phosphodiesterase</fullName>
    </submittedName>
</protein>
<gene>
    <name evidence="2" type="ORF">J5A53_07930</name>
</gene>
<dbReference type="Pfam" id="PF03009">
    <property type="entry name" value="GDPD"/>
    <property type="match status" value="1"/>
</dbReference>
<dbReference type="PROSITE" id="PS51704">
    <property type="entry name" value="GP_PDE"/>
    <property type="match status" value="1"/>
</dbReference>
<dbReference type="GO" id="GO:0006629">
    <property type="term" value="P:lipid metabolic process"/>
    <property type="evidence" value="ECO:0007669"/>
    <property type="project" value="InterPro"/>
</dbReference>
<evidence type="ECO:0000313" key="2">
    <source>
        <dbReference type="EMBL" id="QUC09782.1"/>
    </source>
</evidence>
<dbReference type="PANTHER" id="PTHR43805:SF1">
    <property type="entry name" value="GP-PDE DOMAIN-CONTAINING PROTEIN"/>
    <property type="match status" value="1"/>
</dbReference>
<feature type="domain" description="GP-PDE" evidence="1">
    <location>
        <begin position="13"/>
        <end position="251"/>
    </location>
</feature>